<proteinExistence type="inferred from homology"/>
<gene>
    <name evidence="2" type="ORF">FFLO_01224</name>
</gene>
<dbReference type="Pfam" id="PF09774">
    <property type="entry name" value="MIX23"/>
    <property type="match status" value="1"/>
</dbReference>
<dbReference type="AlphaFoldDB" id="A0A8K0NSJ0"/>
<name>A0A8K0NSJ0_9TREE</name>
<dbReference type="EMBL" id="JABELV010000017">
    <property type="protein sequence ID" value="KAG7566965.1"/>
    <property type="molecule type" value="Genomic_DNA"/>
</dbReference>
<dbReference type="PANTHER" id="PTHR31905:SF2">
    <property type="entry name" value="PROTEIN MIX23"/>
    <property type="match status" value="1"/>
</dbReference>
<protein>
    <recommendedName>
        <fullName evidence="4">Caffeine-induced death protein 2</fullName>
    </recommendedName>
</protein>
<comment type="similarity">
    <text evidence="1">Belongs to the MIX23 family.</text>
</comment>
<evidence type="ECO:0000313" key="3">
    <source>
        <dbReference type="Proteomes" id="UP000812966"/>
    </source>
</evidence>
<keyword evidence="3" id="KW-1185">Reference proteome</keyword>
<evidence type="ECO:0008006" key="4">
    <source>
        <dbReference type="Google" id="ProtNLM"/>
    </source>
</evidence>
<sequence>MTDHASTSQSIAPGSLPFGSASAYADTFLSPPRQVSVSPATCYNLSLFKDLMKQYRKLDDTIVTKLNRANAARRDSNRTRGVASTDGQEEMCLALWQEMIAGYEARQKLLTYCTGVVDENLSSKRKAHIEAVGVTRSSPALGQFEEEVLANQLHTEQSVEAIIRKRSLEAFKSSCKFFKPPPSEERARGWWEAANQAK</sequence>
<dbReference type="GO" id="GO:0005758">
    <property type="term" value="C:mitochondrial intermembrane space"/>
    <property type="evidence" value="ECO:0007669"/>
    <property type="project" value="InterPro"/>
</dbReference>
<organism evidence="2 3">
    <name type="scientific">Filobasidium floriforme</name>
    <dbReference type="NCBI Taxonomy" id="5210"/>
    <lineage>
        <taxon>Eukaryota</taxon>
        <taxon>Fungi</taxon>
        <taxon>Dikarya</taxon>
        <taxon>Basidiomycota</taxon>
        <taxon>Agaricomycotina</taxon>
        <taxon>Tremellomycetes</taxon>
        <taxon>Filobasidiales</taxon>
        <taxon>Filobasidiaceae</taxon>
        <taxon>Filobasidium</taxon>
    </lineage>
</organism>
<dbReference type="Proteomes" id="UP000812966">
    <property type="component" value="Unassembled WGS sequence"/>
</dbReference>
<reference evidence="2" key="1">
    <citation type="submission" date="2020-04" db="EMBL/GenBank/DDBJ databases">
        <title>Analysis of mating type loci in Filobasidium floriforme.</title>
        <authorList>
            <person name="Nowrousian M."/>
        </authorList>
    </citation>
    <scope>NUCLEOTIDE SEQUENCE</scope>
    <source>
        <strain evidence="2">CBS 6242</strain>
    </source>
</reference>
<dbReference type="OrthoDB" id="5593818at2759"/>
<evidence type="ECO:0000256" key="1">
    <source>
        <dbReference type="ARBA" id="ARBA00024204"/>
    </source>
</evidence>
<evidence type="ECO:0000313" key="2">
    <source>
        <dbReference type="EMBL" id="KAG7566965.1"/>
    </source>
</evidence>
<comment type="caution">
    <text evidence="2">The sequence shown here is derived from an EMBL/GenBank/DDBJ whole genome shotgun (WGS) entry which is preliminary data.</text>
</comment>
<accession>A0A8K0NSJ0</accession>
<dbReference type="InterPro" id="IPR019171">
    <property type="entry name" value="MIX23"/>
</dbReference>
<dbReference type="PANTHER" id="PTHR31905">
    <property type="entry name" value="COILED-COIL DOMAIN-CONTAINING PROTEIN 58"/>
    <property type="match status" value="1"/>
</dbReference>